<evidence type="ECO:0000313" key="2">
    <source>
        <dbReference type="Proteomes" id="UP000699042"/>
    </source>
</evidence>
<name>A0A9P7QYA9_9PEZI</name>
<proteinExistence type="predicted"/>
<dbReference type="Proteomes" id="UP000699042">
    <property type="component" value="Unassembled WGS sequence"/>
</dbReference>
<reference evidence="1" key="1">
    <citation type="submission" date="2021-05" db="EMBL/GenBank/DDBJ databases">
        <title>Comparative genomics of three Colletotrichum scovillei strains and genetic complementation revealed genes involved fungal growth and virulence on chili pepper.</title>
        <authorList>
            <person name="Hsieh D.-K."/>
            <person name="Chuang S.-C."/>
            <person name="Chen C.-Y."/>
            <person name="Chao Y.-T."/>
            <person name="Lu M.-Y.J."/>
            <person name="Lee M.-H."/>
            <person name="Shih M.-C."/>
        </authorList>
    </citation>
    <scope>NUCLEOTIDE SEQUENCE</scope>
    <source>
        <strain evidence="1">Coll-153</strain>
    </source>
</reference>
<dbReference type="AlphaFoldDB" id="A0A9P7QYA9"/>
<keyword evidence="2" id="KW-1185">Reference proteome</keyword>
<comment type="caution">
    <text evidence="1">The sequence shown here is derived from an EMBL/GenBank/DDBJ whole genome shotgun (WGS) entry which is preliminary data.</text>
</comment>
<organism evidence="1 2">
    <name type="scientific">Colletotrichum scovillei</name>
    <dbReference type="NCBI Taxonomy" id="1209932"/>
    <lineage>
        <taxon>Eukaryota</taxon>
        <taxon>Fungi</taxon>
        <taxon>Dikarya</taxon>
        <taxon>Ascomycota</taxon>
        <taxon>Pezizomycotina</taxon>
        <taxon>Sordariomycetes</taxon>
        <taxon>Hypocreomycetidae</taxon>
        <taxon>Glomerellales</taxon>
        <taxon>Glomerellaceae</taxon>
        <taxon>Colletotrichum</taxon>
        <taxon>Colletotrichum acutatum species complex</taxon>
    </lineage>
</organism>
<accession>A0A9P7QYA9</accession>
<gene>
    <name evidence="1" type="ORF">JMJ77_009697</name>
</gene>
<sequence length="58" mass="6592">MEQTDTVVVHMRSRNRTDGVEGAEVLTGGIHFLTVKLTVWSNTGRQVRIRLTNHEVDM</sequence>
<evidence type="ECO:0000313" key="1">
    <source>
        <dbReference type="EMBL" id="KAG7045619.1"/>
    </source>
</evidence>
<dbReference type="EMBL" id="JAESDN010000009">
    <property type="protein sequence ID" value="KAG7045619.1"/>
    <property type="molecule type" value="Genomic_DNA"/>
</dbReference>
<protein>
    <submittedName>
        <fullName evidence="1">Uncharacterized protein</fullName>
    </submittedName>
</protein>